<dbReference type="Pfam" id="PF08546">
    <property type="entry name" value="ApbA_C"/>
    <property type="match status" value="1"/>
</dbReference>
<feature type="domain" description="Ketopantoate reductase N-terminal" evidence="5">
    <location>
        <begin position="4"/>
        <end position="150"/>
    </location>
</feature>
<dbReference type="PANTHER" id="PTHR21708:SF26">
    <property type="entry name" value="2-DEHYDROPANTOATE 2-REDUCTASE"/>
    <property type="match status" value="1"/>
</dbReference>
<evidence type="ECO:0000256" key="2">
    <source>
        <dbReference type="ARBA" id="ARBA00022857"/>
    </source>
</evidence>
<dbReference type="EMBL" id="CP115149">
    <property type="protein sequence ID" value="WBL36714.1"/>
    <property type="molecule type" value="Genomic_DNA"/>
</dbReference>
<proteinExistence type="inferred from homology"/>
<dbReference type="InterPro" id="IPR013332">
    <property type="entry name" value="KPR_N"/>
</dbReference>
<keyword evidence="2 4" id="KW-0521">NADP</keyword>
<keyword evidence="4" id="KW-0566">Pantothenate biosynthesis</keyword>
<dbReference type="Gene3D" id="1.10.1040.10">
    <property type="entry name" value="N-(1-d-carboxylethyl)-l-norvaline Dehydrogenase, domain 2"/>
    <property type="match status" value="1"/>
</dbReference>
<dbReference type="InterPro" id="IPR036291">
    <property type="entry name" value="NAD(P)-bd_dom_sf"/>
</dbReference>
<dbReference type="RefSeq" id="WP_270057231.1">
    <property type="nucleotide sequence ID" value="NZ_CP115149.1"/>
</dbReference>
<evidence type="ECO:0000256" key="1">
    <source>
        <dbReference type="ARBA" id="ARBA00007870"/>
    </source>
</evidence>
<name>A0ABY7M848_9CHLR</name>
<dbReference type="GO" id="GO:0008677">
    <property type="term" value="F:2-dehydropantoate 2-reductase activity"/>
    <property type="evidence" value="ECO:0007669"/>
    <property type="project" value="UniProtKB-EC"/>
</dbReference>
<comment type="catalytic activity">
    <reaction evidence="4">
        <text>(R)-pantoate + NADP(+) = 2-dehydropantoate + NADPH + H(+)</text>
        <dbReference type="Rhea" id="RHEA:16233"/>
        <dbReference type="ChEBI" id="CHEBI:11561"/>
        <dbReference type="ChEBI" id="CHEBI:15378"/>
        <dbReference type="ChEBI" id="CHEBI:15980"/>
        <dbReference type="ChEBI" id="CHEBI:57783"/>
        <dbReference type="ChEBI" id="CHEBI:58349"/>
        <dbReference type="EC" id="1.1.1.169"/>
    </reaction>
</comment>
<sequence length="329" mass="35269">MATIAVIGSGAVGGYYGGRLALAGHDVRFLVRSEYEAWRANGLRVFSKDGDFHLREVQCFRDPREIGPADWVICALKATAIGEAAELIAPCAGPGTRIVALMNGLGNEQRLAERFGAARVFGGMAFVCINRGEPGVIHHLDYGRVSIGHLGDDPAACGELAALLRSAGIDTVVAPNLRYARWEKLCWNVPFNGLSVAAGGVGTKTILRDAELRAFAEGAMRETVRAGNADLAAAGSEARLDEEDVVARMFAQTETMGDYRTSMVIDYALGRPLESEAILGNPVRRARELGVAAPRMEALYALVRHADLARRGERRLLQAGDLAVPRSVV</sequence>
<organism evidence="7 8">
    <name type="scientific">Tepidiforma flava</name>
    <dbReference type="NCBI Taxonomy" id="3004094"/>
    <lineage>
        <taxon>Bacteria</taxon>
        <taxon>Bacillati</taxon>
        <taxon>Chloroflexota</taxon>
        <taxon>Tepidiformia</taxon>
        <taxon>Tepidiformales</taxon>
        <taxon>Tepidiformaceae</taxon>
        <taxon>Tepidiforma</taxon>
    </lineage>
</organism>
<accession>A0ABY7M848</accession>
<dbReference type="SUPFAM" id="SSF48179">
    <property type="entry name" value="6-phosphogluconate dehydrogenase C-terminal domain-like"/>
    <property type="match status" value="1"/>
</dbReference>
<evidence type="ECO:0000256" key="3">
    <source>
        <dbReference type="ARBA" id="ARBA00023002"/>
    </source>
</evidence>
<evidence type="ECO:0000313" key="7">
    <source>
        <dbReference type="EMBL" id="WBL36714.1"/>
    </source>
</evidence>
<dbReference type="InterPro" id="IPR008927">
    <property type="entry name" value="6-PGluconate_DH-like_C_sf"/>
</dbReference>
<reference evidence="7 8" key="1">
    <citation type="journal article" date="2023" name="ISME J.">
        <title>Thermophilic Dehalococcoidia with unusual traits shed light on an unexpected past.</title>
        <authorList>
            <person name="Palmer M."/>
            <person name="Covington J.K."/>
            <person name="Zhou E.M."/>
            <person name="Thomas S.C."/>
            <person name="Habib N."/>
            <person name="Seymour C.O."/>
            <person name="Lai D."/>
            <person name="Johnston J."/>
            <person name="Hashimi A."/>
            <person name="Jiao J.Y."/>
            <person name="Muok A.R."/>
            <person name="Liu L."/>
            <person name="Xian W.D."/>
            <person name="Zhi X.Y."/>
            <person name="Li M.M."/>
            <person name="Silva L.P."/>
            <person name="Bowen B.P."/>
            <person name="Louie K."/>
            <person name="Briegel A."/>
            <person name="Pett-Ridge J."/>
            <person name="Weber P.K."/>
            <person name="Tocheva E.I."/>
            <person name="Woyke T."/>
            <person name="Northen T.R."/>
            <person name="Mayali X."/>
            <person name="Li W.J."/>
            <person name="Hedlund B.P."/>
        </authorList>
    </citation>
    <scope>NUCLEOTIDE SEQUENCE [LARGE SCALE GENOMIC DNA]</scope>
    <source>
        <strain evidence="7 8">YIM 72310</strain>
    </source>
</reference>
<evidence type="ECO:0000256" key="4">
    <source>
        <dbReference type="RuleBase" id="RU362068"/>
    </source>
</evidence>
<dbReference type="SUPFAM" id="SSF51735">
    <property type="entry name" value="NAD(P)-binding Rossmann-fold domains"/>
    <property type="match status" value="1"/>
</dbReference>
<feature type="domain" description="Ketopantoate reductase C-terminal" evidence="6">
    <location>
        <begin position="176"/>
        <end position="305"/>
    </location>
</feature>
<dbReference type="PANTHER" id="PTHR21708">
    <property type="entry name" value="PROBABLE 2-DEHYDROPANTOATE 2-REDUCTASE"/>
    <property type="match status" value="1"/>
</dbReference>
<dbReference type="Proteomes" id="UP001212803">
    <property type="component" value="Chromosome"/>
</dbReference>
<dbReference type="Pfam" id="PF02558">
    <property type="entry name" value="ApbA"/>
    <property type="match status" value="1"/>
</dbReference>
<evidence type="ECO:0000313" key="8">
    <source>
        <dbReference type="Proteomes" id="UP001212803"/>
    </source>
</evidence>
<dbReference type="InterPro" id="IPR013752">
    <property type="entry name" value="KPA_reductase"/>
</dbReference>
<protein>
    <recommendedName>
        <fullName evidence="4">2-dehydropantoate 2-reductase</fullName>
        <ecNumber evidence="4">1.1.1.169</ecNumber>
    </recommendedName>
    <alternativeName>
        <fullName evidence="4">Ketopantoate reductase</fullName>
    </alternativeName>
</protein>
<evidence type="ECO:0000259" key="6">
    <source>
        <dbReference type="Pfam" id="PF08546"/>
    </source>
</evidence>
<dbReference type="InterPro" id="IPR051402">
    <property type="entry name" value="KPR-Related"/>
</dbReference>
<comment type="similarity">
    <text evidence="1 4">Belongs to the ketopantoate reductase family.</text>
</comment>
<gene>
    <name evidence="7" type="ORF">O0235_03925</name>
</gene>
<dbReference type="NCBIfam" id="TIGR00745">
    <property type="entry name" value="apbA_panE"/>
    <property type="match status" value="1"/>
</dbReference>
<dbReference type="EC" id="1.1.1.169" evidence="4"/>
<dbReference type="InterPro" id="IPR003710">
    <property type="entry name" value="ApbA"/>
</dbReference>
<dbReference type="InterPro" id="IPR013328">
    <property type="entry name" value="6PGD_dom2"/>
</dbReference>
<comment type="pathway">
    <text evidence="4">Cofactor biosynthesis; (R)-pantothenate biosynthesis; (R)-pantoate from 3-methyl-2-oxobutanoate: step 2/2.</text>
</comment>
<keyword evidence="8" id="KW-1185">Reference proteome</keyword>
<evidence type="ECO:0000259" key="5">
    <source>
        <dbReference type="Pfam" id="PF02558"/>
    </source>
</evidence>
<comment type="function">
    <text evidence="4">Catalyzes the NADPH-dependent reduction of ketopantoate into pantoic acid.</text>
</comment>
<dbReference type="Gene3D" id="3.40.50.720">
    <property type="entry name" value="NAD(P)-binding Rossmann-like Domain"/>
    <property type="match status" value="1"/>
</dbReference>
<keyword evidence="3 4" id="KW-0560">Oxidoreductase</keyword>